<evidence type="ECO:0000313" key="2">
    <source>
        <dbReference type="EMBL" id="PSB01387.1"/>
    </source>
</evidence>
<dbReference type="OrthoDB" id="582232at2"/>
<dbReference type="SMART" id="SM00860">
    <property type="entry name" value="SMI1_KNR4"/>
    <property type="match status" value="1"/>
</dbReference>
<reference evidence="2 3" key="2">
    <citation type="submission" date="2018-03" db="EMBL/GenBank/DDBJ databases">
        <title>The ancient ancestry and fast evolution of plastids.</title>
        <authorList>
            <person name="Moore K.R."/>
            <person name="Magnabosco C."/>
            <person name="Momper L."/>
            <person name="Gold D.A."/>
            <person name="Bosak T."/>
            <person name="Fournier G.P."/>
        </authorList>
    </citation>
    <scope>NUCLEOTIDE SEQUENCE [LARGE SCALE GENOMIC DNA]</scope>
    <source>
        <strain evidence="2 3">CCAP 1448/3</strain>
    </source>
</reference>
<dbReference type="Pfam" id="PF09346">
    <property type="entry name" value="SMI1_KNR4"/>
    <property type="match status" value="1"/>
</dbReference>
<comment type="caution">
    <text evidence="2">The sequence shown here is derived from an EMBL/GenBank/DDBJ whole genome shotgun (WGS) entry which is preliminary data.</text>
</comment>
<dbReference type="SUPFAM" id="SSF160631">
    <property type="entry name" value="SMI1/KNR4-like"/>
    <property type="match status" value="1"/>
</dbReference>
<dbReference type="InterPro" id="IPR018958">
    <property type="entry name" value="Knr4/Smi1-like_dom"/>
</dbReference>
<keyword evidence="3" id="KW-1185">Reference proteome</keyword>
<dbReference type="EMBL" id="PVWJ01000110">
    <property type="protein sequence ID" value="PSB01387.1"/>
    <property type="molecule type" value="Genomic_DNA"/>
</dbReference>
<reference evidence="2 3" key="1">
    <citation type="submission" date="2018-02" db="EMBL/GenBank/DDBJ databases">
        <authorList>
            <person name="Cohen D.B."/>
            <person name="Kent A.D."/>
        </authorList>
    </citation>
    <scope>NUCLEOTIDE SEQUENCE [LARGE SCALE GENOMIC DNA]</scope>
    <source>
        <strain evidence="2 3">CCAP 1448/3</strain>
    </source>
</reference>
<sequence>MQSIDFMGIVLLPNSALSLVSVEELESVEAELGFTFPEDYRNFVITLGSGVTDFSLRVYPPRTILESQMLEVQDRLSEFWFWDKSPDILTQSQAIECVPFFDSPDGDDILFHPSDQSRWFILQHDGDKIIVIHSFQKLCAFYLKRNRKLRPPYKFTVF</sequence>
<protein>
    <submittedName>
        <fullName evidence="2">SMI1/KNR4 family protein</fullName>
    </submittedName>
</protein>
<proteinExistence type="predicted"/>
<dbReference type="InterPro" id="IPR037883">
    <property type="entry name" value="Knr4/Smi1-like_sf"/>
</dbReference>
<name>A0A2T1BZP2_9CYAN</name>
<dbReference type="Proteomes" id="UP000238762">
    <property type="component" value="Unassembled WGS sequence"/>
</dbReference>
<dbReference type="Gene3D" id="3.40.1580.10">
    <property type="entry name" value="SMI1/KNR4-like"/>
    <property type="match status" value="1"/>
</dbReference>
<dbReference type="AlphaFoldDB" id="A0A2T1BZP2"/>
<feature type="domain" description="Knr4/Smi1-like" evidence="1">
    <location>
        <begin position="19"/>
        <end position="144"/>
    </location>
</feature>
<accession>A0A2T1BZP2</accession>
<evidence type="ECO:0000259" key="1">
    <source>
        <dbReference type="SMART" id="SM00860"/>
    </source>
</evidence>
<evidence type="ECO:0000313" key="3">
    <source>
        <dbReference type="Proteomes" id="UP000238762"/>
    </source>
</evidence>
<organism evidence="2 3">
    <name type="scientific">Merismopedia glauca CCAP 1448/3</name>
    <dbReference type="NCBI Taxonomy" id="1296344"/>
    <lineage>
        <taxon>Bacteria</taxon>
        <taxon>Bacillati</taxon>
        <taxon>Cyanobacteriota</taxon>
        <taxon>Cyanophyceae</taxon>
        <taxon>Synechococcales</taxon>
        <taxon>Merismopediaceae</taxon>
        <taxon>Merismopedia</taxon>
    </lineage>
</organism>
<gene>
    <name evidence="2" type="ORF">C7B64_18535</name>
</gene>
<dbReference type="RefSeq" id="WP_106290135.1">
    <property type="nucleotide sequence ID" value="NZ_CAWNTC010000141.1"/>
</dbReference>